<dbReference type="GO" id="GO:0005886">
    <property type="term" value="C:plasma membrane"/>
    <property type="evidence" value="ECO:0007669"/>
    <property type="project" value="UniProtKB-SubCell"/>
</dbReference>
<feature type="domain" description="ABC transporter substrate-binding protein PnrA-like" evidence="8">
    <location>
        <begin position="43"/>
        <end position="348"/>
    </location>
</feature>
<dbReference type="CDD" id="cd06354">
    <property type="entry name" value="PBP1_PrnA-like"/>
    <property type="match status" value="1"/>
</dbReference>
<dbReference type="InterPro" id="IPR028082">
    <property type="entry name" value="Peripla_BP_I"/>
</dbReference>
<dbReference type="InterPro" id="IPR003760">
    <property type="entry name" value="PnrA-like"/>
</dbReference>
<evidence type="ECO:0000256" key="3">
    <source>
        <dbReference type="ARBA" id="ARBA00022475"/>
    </source>
</evidence>
<dbReference type="EMBL" id="CP042874">
    <property type="protein sequence ID" value="QEF18289.1"/>
    <property type="molecule type" value="Genomic_DNA"/>
</dbReference>
<dbReference type="RefSeq" id="WP_000725772.1">
    <property type="nucleotide sequence ID" value="NZ_CP187290.1"/>
</dbReference>
<feature type="signal peptide" evidence="7">
    <location>
        <begin position="1"/>
        <end position="20"/>
    </location>
</feature>
<evidence type="ECO:0000256" key="5">
    <source>
        <dbReference type="ARBA" id="ARBA00023136"/>
    </source>
</evidence>
<gene>
    <name evidence="9" type="ORF">FRY47_18620</name>
</gene>
<evidence type="ECO:0000256" key="4">
    <source>
        <dbReference type="ARBA" id="ARBA00022729"/>
    </source>
</evidence>
<keyword evidence="4 7" id="KW-0732">Signal</keyword>
<keyword evidence="5" id="KW-0472">Membrane</keyword>
<name>A0A5B9HT99_BACCE</name>
<comment type="subcellular location">
    <subcellularLocation>
        <location evidence="1">Cell membrane</location>
        <topology evidence="1">Lipid-anchor</topology>
    </subcellularLocation>
</comment>
<dbReference type="InterPro" id="IPR050957">
    <property type="entry name" value="BMP_lipoprotein"/>
</dbReference>
<reference evidence="9" key="1">
    <citation type="submission" date="2019-08" db="EMBL/GenBank/DDBJ databases">
        <title>Antibiosis Participates in the Biocontrol of Bucillus cereus 0-9 Against Rice Sheath Blight.</title>
        <authorList>
            <person name="Wang G."/>
            <person name="Liu F."/>
        </authorList>
    </citation>
    <scope>NUCLEOTIDE SEQUENCE</scope>
    <source>
        <strain evidence="9">09</strain>
    </source>
</reference>
<dbReference type="PANTHER" id="PTHR34296">
    <property type="entry name" value="TRANSCRIPTIONAL ACTIVATOR PROTEIN MED"/>
    <property type="match status" value="1"/>
</dbReference>
<dbReference type="PROSITE" id="PS51257">
    <property type="entry name" value="PROKAR_LIPOPROTEIN"/>
    <property type="match status" value="1"/>
</dbReference>
<dbReference type="SUPFAM" id="SSF53822">
    <property type="entry name" value="Periplasmic binding protein-like I"/>
    <property type="match status" value="1"/>
</dbReference>
<evidence type="ECO:0000313" key="9">
    <source>
        <dbReference type="EMBL" id="QEF18289.1"/>
    </source>
</evidence>
<keyword evidence="3" id="KW-1003">Cell membrane</keyword>
<evidence type="ECO:0000256" key="2">
    <source>
        <dbReference type="ARBA" id="ARBA00008610"/>
    </source>
</evidence>
<dbReference type="Pfam" id="PF02608">
    <property type="entry name" value="Bmp"/>
    <property type="match status" value="1"/>
</dbReference>
<keyword evidence="6" id="KW-0449">Lipoprotein</keyword>
<dbReference type="PANTHER" id="PTHR34296:SF2">
    <property type="entry name" value="ABC TRANSPORTER GUANOSINE-BINDING PROTEIN NUPN"/>
    <property type="match status" value="1"/>
</dbReference>
<protein>
    <submittedName>
        <fullName evidence="9">BMP family ABC transporter substrate-binding protein</fullName>
    </submittedName>
</protein>
<evidence type="ECO:0000259" key="8">
    <source>
        <dbReference type="Pfam" id="PF02608"/>
    </source>
</evidence>
<comment type="similarity">
    <text evidence="2">Belongs to the BMP lipoprotein family.</text>
</comment>
<evidence type="ECO:0000256" key="6">
    <source>
        <dbReference type="ARBA" id="ARBA00023288"/>
    </source>
</evidence>
<accession>A0A5B9HT99</accession>
<dbReference type="Gene3D" id="3.40.50.2300">
    <property type="match status" value="2"/>
</dbReference>
<sequence length="362" mass="39266">MKKKAGLLLSLTLAASTVLGACGNSDKASSDKKDTKDNKDFKVGLVTDVGGVDDKSFNQSSWEGLQKFGKDNGLKEKTNYRYLQSEKEADYIPNLKKFSKDKYDLTFGIGYKLEGAIKEVAKESSKQQFAIVDTVVDAPNVTSITFKDHEGSFLVGAVAAMSTKSNKVGFVGGMKSDLISKFENGFKAGAKAVNPNIEIVSEYAEAFDKPEKGTVLASAMYGQGVDVIYHAAGGTGNGVFTEAKNRKKKGENVWVIGVDRDQHQEGMPENVTLTSMIKRVDVAVEKVAKEAKDGNLKGGKIEEFGLKDDGIGISKTTDNVKKVNPEILTKVEELEKKITAGEIKVPATDKEYKEYEASLKNK</sequence>
<organism evidence="9">
    <name type="scientific">Bacillus cereus</name>
    <dbReference type="NCBI Taxonomy" id="1396"/>
    <lineage>
        <taxon>Bacteria</taxon>
        <taxon>Bacillati</taxon>
        <taxon>Bacillota</taxon>
        <taxon>Bacilli</taxon>
        <taxon>Bacillales</taxon>
        <taxon>Bacillaceae</taxon>
        <taxon>Bacillus</taxon>
        <taxon>Bacillus cereus group</taxon>
    </lineage>
</organism>
<feature type="chain" id="PRO_5039085857" evidence="7">
    <location>
        <begin position="21"/>
        <end position="362"/>
    </location>
</feature>
<evidence type="ECO:0000256" key="7">
    <source>
        <dbReference type="SAM" id="SignalP"/>
    </source>
</evidence>
<evidence type="ECO:0000256" key="1">
    <source>
        <dbReference type="ARBA" id="ARBA00004193"/>
    </source>
</evidence>
<proteinExistence type="inferred from homology"/>
<dbReference type="AlphaFoldDB" id="A0A5B9HT99"/>